<gene>
    <name evidence="1" type="ORF">Hyperionvirus4_24</name>
</gene>
<evidence type="ECO:0000313" key="1">
    <source>
        <dbReference type="EMBL" id="AYV83059.1"/>
    </source>
</evidence>
<organism evidence="1">
    <name type="scientific">Hyperionvirus sp</name>
    <dbReference type="NCBI Taxonomy" id="2487770"/>
    <lineage>
        <taxon>Viruses</taxon>
        <taxon>Varidnaviria</taxon>
        <taxon>Bamfordvirae</taxon>
        <taxon>Nucleocytoviricota</taxon>
        <taxon>Megaviricetes</taxon>
        <taxon>Imitervirales</taxon>
        <taxon>Mimiviridae</taxon>
        <taxon>Klosneuvirinae</taxon>
    </lineage>
</organism>
<protein>
    <submittedName>
        <fullName evidence="1">Uncharacterized protein</fullName>
    </submittedName>
</protein>
<accession>A0A3G5ACJ0</accession>
<name>A0A3G5ACJ0_9VIRU</name>
<proteinExistence type="predicted"/>
<dbReference type="EMBL" id="MK072386">
    <property type="protein sequence ID" value="AYV83059.1"/>
    <property type="molecule type" value="Genomic_DNA"/>
</dbReference>
<reference evidence="1" key="1">
    <citation type="submission" date="2018-10" db="EMBL/GenBank/DDBJ databases">
        <title>Hidden diversity of soil giant viruses.</title>
        <authorList>
            <person name="Schulz F."/>
            <person name="Alteio L."/>
            <person name="Goudeau D."/>
            <person name="Ryan E.M."/>
            <person name="Malmstrom R.R."/>
            <person name="Blanchard J."/>
            <person name="Woyke T."/>
        </authorList>
    </citation>
    <scope>NUCLEOTIDE SEQUENCE</scope>
    <source>
        <strain evidence="1">HYV1</strain>
    </source>
</reference>
<sequence length="46" mass="5768">MVMYRKSYKIKFFNWIRTSVWRQLLRDDNETSRLKLKKILIGKLFC</sequence>